<keyword evidence="5" id="KW-0547">Nucleotide-binding</keyword>
<evidence type="ECO:0000256" key="1">
    <source>
        <dbReference type="ARBA" id="ARBA00005417"/>
    </source>
</evidence>
<keyword evidence="4" id="KW-0677">Repeat</keyword>
<proteinExistence type="inferred from homology"/>
<dbReference type="PROSITE" id="PS50893">
    <property type="entry name" value="ABC_TRANSPORTER_2"/>
    <property type="match status" value="2"/>
</dbReference>
<feature type="domain" description="ABC transporter" evidence="7">
    <location>
        <begin position="254"/>
        <end position="497"/>
    </location>
</feature>
<evidence type="ECO:0000259" key="7">
    <source>
        <dbReference type="PROSITE" id="PS50893"/>
    </source>
</evidence>
<dbReference type="PANTHER" id="PTHR43790:SF9">
    <property type="entry name" value="GALACTOFURANOSE TRANSPORTER ATP-BINDING PROTEIN YTFR"/>
    <property type="match status" value="1"/>
</dbReference>
<accession>A0A1X7PLA7</accession>
<evidence type="ECO:0000256" key="6">
    <source>
        <dbReference type="ARBA" id="ARBA00022840"/>
    </source>
</evidence>
<organism evidence="8 9">
    <name type="scientific">Mesorhizobium australicum</name>
    <dbReference type="NCBI Taxonomy" id="536018"/>
    <lineage>
        <taxon>Bacteria</taxon>
        <taxon>Pseudomonadati</taxon>
        <taxon>Pseudomonadota</taxon>
        <taxon>Alphaproteobacteria</taxon>
        <taxon>Hyphomicrobiales</taxon>
        <taxon>Phyllobacteriaceae</taxon>
        <taxon>Mesorhizobium</taxon>
    </lineage>
</organism>
<sequence>MQPLIEMKQVTKEYRGVPAVTKVDFVLQKGEIHALLGENGAGKSTLTKMMCGVTQATSGEMLLNGTPVSFHTPAQALDHGVVMVFQETSLVPSMTVAQNLYLGDESLFNRIRGLNIAAQTFLQSLNFNVNPTALVSSLGAAHKQMVEIARAVRKNVQVIIFDEPTASLTPEEKRHFFSLVERLKKSGVSIIFISHALEEALAIADRITVLRDGELVASDAAKNFDRDKIIRAMVGRSLSNSLYRHEAGEEPRPVGEKVLSVQNVSMGAIVRNTSFSIYSGQITGMFGLIGSGRTEVAKIISGVVKRNFFNGGEIRLRDRSVRYRVPRQAVQDGIVYVTEDRKIEGFFETMTIPENLYMGALAAGLTSGQVVNMAEMRALAADWTKTLNIKAINSNARVIELSGGNQQKVVISKSLVQKPKVIIFDEPTRGVDVGAIAEIHAFINKLADEGLAIVVISSYLPEVMNLSDRILVCRSGRVVEEFAPSEATEEKIMYAAVH</sequence>
<feature type="domain" description="ABC transporter" evidence="7">
    <location>
        <begin position="5"/>
        <end position="237"/>
    </location>
</feature>
<evidence type="ECO:0000256" key="5">
    <source>
        <dbReference type="ARBA" id="ARBA00022741"/>
    </source>
</evidence>
<name>A0A1X7PLA7_9HYPH</name>
<dbReference type="CDD" id="cd03215">
    <property type="entry name" value="ABC_Carb_Monos_II"/>
    <property type="match status" value="1"/>
</dbReference>
<dbReference type="CDD" id="cd03216">
    <property type="entry name" value="ABC_Carb_Monos_I"/>
    <property type="match status" value="1"/>
</dbReference>
<dbReference type="InterPro" id="IPR003439">
    <property type="entry name" value="ABC_transporter-like_ATP-bd"/>
</dbReference>
<dbReference type="SMART" id="SM00382">
    <property type="entry name" value="AAA"/>
    <property type="match status" value="2"/>
</dbReference>
<reference evidence="8 9" key="1">
    <citation type="submission" date="2017-04" db="EMBL/GenBank/DDBJ databases">
        <authorList>
            <person name="Afonso C.L."/>
            <person name="Miller P.J."/>
            <person name="Scott M.A."/>
            <person name="Spackman E."/>
            <person name="Goraichik I."/>
            <person name="Dimitrov K.M."/>
            <person name="Suarez D.L."/>
            <person name="Swayne D.E."/>
        </authorList>
    </citation>
    <scope>NUCLEOTIDE SEQUENCE [LARGE SCALE GENOMIC DNA]</scope>
    <source>
        <strain evidence="8 9">B5P</strain>
    </source>
</reference>
<keyword evidence="6 8" id="KW-0067">ATP-binding</keyword>
<dbReference type="PANTHER" id="PTHR43790">
    <property type="entry name" value="CARBOHYDRATE TRANSPORT ATP-BINDING PROTEIN MG119-RELATED"/>
    <property type="match status" value="1"/>
</dbReference>
<dbReference type="InterPro" id="IPR050107">
    <property type="entry name" value="ABC_carbohydrate_import_ATPase"/>
</dbReference>
<evidence type="ECO:0000256" key="4">
    <source>
        <dbReference type="ARBA" id="ARBA00022737"/>
    </source>
</evidence>
<dbReference type="InterPro" id="IPR027417">
    <property type="entry name" value="P-loop_NTPase"/>
</dbReference>
<protein>
    <submittedName>
        <fullName evidence="8">Monosaccharide ABC transporter ATP-binding protein, CUT2 family</fullName>
    </submittedName>
</protein>
<dbReference type="PROSITE" id="PS00211">
    <property type="entry name" value="ABC_TRANSPORTER_1"/>
    <property type="match status" value="1"/>
</dbReference>
<dbReference type="GO" id="GO:0005524">
    <property type="term" value="F:ATP binding"/>
    <property type="evidence" value="ECO:0007669"/>
    <property type="project" value="UniProtKB-KW"/>
</dbReference>
<dbReference type="InterPro" id="IPR017871">
    <property type="entry name" value="ABC_transporter-like_CS"/>
</dbReference>
<dbReference type="SUPFAM" id="SSF52540">
    <property type="entry name" value="P-loop containing nucleoside triphosphate hydrolases"/>
    <property type="match status" value="2"/>
</dbReference>
<dbReference type="InterPro" id="IPR003593">
    <property type="entry name" value="AAA+_ATPase"/>
</dbReference>
<dbReference type="Gene3D" id="3.40.50.300">
    <property type="entry name" value="P-loop containing nucleotide triphosphate hydrolases"/>
    <property type="match status" value="2"/>
</dbReference>
<dbReference type="AlphaFoldDB" id="A0A1X7PLA7"/>
<dbReference type="EMBL" id="FXBL01000004">
    <property type="protein sequence ID" value="SMH51810.1"/>
    <property type="molecule type" value="Genomic_DNA"/>
</dbReference>
<comment type="similarity">
    <text evidence="1">Belongs to the ABC transporter superfamily.</text>
</comment>
<keyword evidence="2" id="KW-0813">Transport</keyword>
<dbReference type="GO" id="GO:0016887">
    <property type="term" value="F:ATP hydrolysis activity"/>
    <property type="evidence" value="ECO:0007669"/>
    <property type="project" value="InterPro"/>
</dbReference>
<keyword evidence="3" id="KW-0762">Sugar transport</keyword>
<dbReference type="Proteomes" id="UP000193083">
    <property type="component" value="Unassembled WGS sequence"/>
</dbReference>
<evidence type="ECO:0000313" key="8">
    <source>
        <dbReference type="EMBL" id="SMH51810.1"/>
    </source>
</evidence>
<gene>
    <name evidence="8" type="ORF">SAMN02982922_4532</name>
</gene>
<evidence type="ECO:0000256" key="2">
    <source>
        <dbReference type="ARBA" id="ARBA00022448"/>
    </source>
</evidence>
<dbReference type="Pfam" id="PF00005">
    <property type="entry name" value="ABC_tran"/>
    <property type="match status" value="2"/>
</dbReference>
<evidence type="ECO:0000313" key="9">
    <source>
        <dbReference type="Proteomes" id="UP000193083"/>
    </source>
</evidence>
<keyword evidence="9" id="KW-1185">Reference proteome</keyword>
<dbReference type="OrthoDB" id="9805029at2"/>
<evidence type="ECO:0000256" key="3">
    <source>
        <dbReference type="ARBA" id="ARBA00022597"/>
    </source>
</evidence>